<gene>
    <name evidence="1" type="ORF">MEDL_24788</name>
</gene>
<evidence type="ECO:0008006" key="3">
    <source>
        <dbReference type="Google" id="ProtNLM"/>
    </source>
</evidence>
<accession>A0A8S3RX78</accession>
<dbReference type="OrthoDB" id="10058284at2759"/>
<sequence>MCSVKESHHYVHLNKECKSDLTMWLQFLSTWNGINMFYESHLTSAADMHLFTDASSTIGFGGFYQGKWFCDTWPTDLPTISDKTLSIAFLELYPIVVSAVLWGKGWYKKRILFHCDNLASVIILTKGRSKDPIIMKLMRRLVMCAAKFNFAFYSEHVPGKLNLIADSLSRLQMNKFHQLAPEAEKAATPCPTLEEIIWTSQ</sequence>
<comment type="caution">
    <text evidence="1">The sequence shown here is derived from an EMBL/GenBank/DDBJ whole genome shotgun (WGS) entry which is preliminary data.</text>
</comment>
<proteinExistence type="predicted"/>
<dbReference type="InterPro" id="IPR052055">
    <property type="entry name" value="Hepadnavirus_pol/RT"/>
</dbReference>
<evidence type="ECO:0000313" key="1">
    <source>
        <dbReference type="EMBL" id="CAG2210840.1"/>
    </source>
</evidence>
<keyword evidence="2" id="KW-1185">Reference proteome</keyword>
<name>A0A8S3RX78_MYTED</name>
<dbReference type="AlphaFoldDB" id="A0A8S3RX78"/>
<dbReference type="CDD" id="cd09275">
    <property type="entry name" value="RNase_HI_RT_DIRS1"/>
    <property type="match status" value="1"/>
</dbReference>
<dbReference type="EMBL" id="CAJPWZ010001244">
    <property type="protein sequence ID" value="CAG2210840.1"/>
    <property type="molecule type" value="Genomic_DNA"/>
</dbReference>
<dbReference type="Proteomes" id="UP000683360">
    <property type="component" value="Unassembled WGS sequence"/>
</dbReference>
<organism evidence="1 2">
    <name type="scientific">Mytilus edulis</name>
    <name type="common">Blue mussel</name>
    <dbReference type="NCBI Taxonomy" id="6550"/>
    <lineage>
        <taxon>Eukaryota</taxon>
        <taxon>Metazoa</taxon>
        <taxon>Spiralia</taxon>
        <taxon>Lophotrochozoa</taxon>
        <taxon>Mollusca</taxon>
        <taxon>Bivalvia</taxon>
        <taxon>Autobranchia</taxon>
        <taxon>Pteriomorphia</taxon>
        <taxon>Mytilida</taxon>
        <taxon>Mytiloidea</taxon>
        <taxon>Mytilidae</taxon>
        <taxon>Mytilinae</taxon>
        <taxon>Mytilus</taxon>
    </lineage>
</organism>
<protein>
    <recommendedName>
        <fullName evidence="3">Reverse transcriptase RNase H-like domain-containing protein</fullName>
    </recommendedName>
</protein>
<dbReference type="PANTHER" id="PTHR33050">
    <property type="entry name" value="REVERSE TRANSCRIPTASE DOMAIN-CONTAINING PROTEIN"/>
    <property type="match status" value="1"/>
</dbReference>
<reference evidence="1" key="1">
    <citation type="submission" date="2021-03" db="EMBL/GenBank/DDBJ databases">
        <authorList>
            <person name="Bekaert M."/>
        </authorList>
    </citation>
    <scope>NUCLEOTIDE SEQUENCE</scope>
</reference>
<dbReference type="PANTHER" id="PTHR33050:SF8">
    <property type="entry name" value="REVERSE TRANSCRIPTASE DOMAIN-CONTAINING PROTEIN"/>
    <property type="match status" value="1"/>
</dbReference>
<evidence type="ECO:0000313" key="2">
    <source>
        <dbReference type="Proteomes" id="UP000683360"/>
    </source>
</evidence>